<name>A0A371CYG9_9APHY</name>
<proteinExistence type="predicted"/>
<sequence>KNKNAFSLDGRLGSVKGTTCTIPLRAGAKEISLPPFPVSPAKREVIDSQMDKWIELGVIEPSISPWGAPAFIVYRNGKPRM</sequence>
<dbReference type="InterPro" id="IPR043502">
    <property type="entry name" value="DNA/RNA_pol_sf"/>
</dbReference>
<dbReference type="AlphaFoldDB" id="A0A371CYG9"/>
<accession>A0A371CYG9</accession>
<dbReference type="OrthoDB" id="2743851at2759"/>
<gene>
    <name evidence="1" type="ORF">OH76DRAFT_1327359</name>
</gene>
<keyword evidence="2" id="KW-1185">Reference proteome</keyword>
<reference evidence="1 2" key="1">
    <citation type="journal article" date="2018" name="Biotechnol. Biofuels">
        <title>Integrative visual omics of the white-rot fungus Polyporus brumalis exposes the biotechnological potential of its oxidative enzymes for delignifying raw plant biomass.</title>
        <authorList>
            <person name="Miyauchi S."/>
            <person name="Rancon A."/>
            <person name="Drula E."/>
            <person name="Hage H."/>
            <person name="Chaduli D."/>
            <person name="Favel A."/>
            <person name="Grisel S."/>
            <person name="Henrissat B."/>
            <person name="Herpoel-Gimbert I."/>
            <person name="Ruiz-Duenas F.J."/>
            <person name="Chevret D."/>
            <person name="Hainaut M."/>
            <person name="Lin J."/>
            <person name="Wang M."/>
            <person name="Pangilinan J."/>
            <person name="Lipzen A."/>
            <person name="Lesage-Meessen L."/>
            <person name="Navarro D."/>
            <person name="Riley R."/>
            <person name="Grigoriev I.V."/>
            <person name="Zhou S."/>
            <person name="Raouche S."/>
            <person name="Rosso M.N."/>
        </authorList>
    </citation>
    <scope>NUCLEOTIDE SEQUENCE [LARGE SCALE GENOMIC DNA]</scope>
    <source>
        <strain evidence="1 2">BRFM 1820</strain>
    </source>
</reference>
<dbReference type="Proteomes" id="UP000256964">
    <property type="component" value="Unassembled WGS sequence"/>
</dbReference>
<feature type="non-terminal residue" evidence="1">
    <location>
        <position position="81"/>
    </location>
</feature>
<protein>
    <recommendedName>
        <fullName evidence="3">DNA/RNA polymerase</fullName>
    </recommendedName>
</protein>
<dbReference type="Gene3D" id="3.10.10.10">
    <property type="entry name" value="HIV Type 1 Reverse Transcriptase, subunit A, domain 1"/>
    <property type="match status" value="1"/>
</dbReference>
<evidence type="ECO:0000313" key="1">
    <source>
        <dbReference type="EMBL" id="RDX45328.1"/>
    </source>
</evidence>
<dbReference type="SUPFAM" id="SSF56672">
    <property type="entry name" value="DNA/RNA polymerases"/>
    <property type="match status" value="1"/>
</dbReference>
<dbReference type="EMBL" id="KZ857438">
    <property type="protein sequence ID" value="RDX45328.1"/>
    <property type="molecule type" value="Genomic_DNA"/>
</dbReference>
<organism evidence="1 2">
    <name type="scientific">Lentinus brumalis</name>
    <dbReference type="NCBI Taxonomy" id="2498619"/>
    <lineage>
        <taxon>Eukaryota</taxon>
        <taxon>Fungi</taxon>
        <taxon>Dikarya</taxon>
        <taxon>Basidiomycota</taxon>
        <taxon>Agaricomycotina</taxon>
        <taxon>Agaricomycetes</taxon>
        <taxon>Polyporales</taxon>
        <taxon>Polyporaceae</taxon>
        <taxon>Lentinus</taxon>
    </lineage>
</organism>
<feature type="non-terminal residue" evidence="1">
    <location>
        <position position="1"/>
    </location>
</feature>
<evidence type="ECO:0008006" key="3">
    <source>
        <dbReference type="Google" id="ProtNLM"/>
    </source>
</evidence>
<evidence type="ECO:0000313" key="2">
    <source>
        <dbReference type="Proteomes" id="UP000256964"/>
    </source>
</evidence>